<dbReference type="GO" id="GO:0110001">
    <property type="term" value="C:toxin-antitoxin complex"/>
    <property type="evidence" value="ECO:0007669"/>
    <property type="project" value="InterPro"/>
</dbReference>
<evidence type="ECO:0000256" key="4">
    <source>
        <dbReference type="ARBA" id="ARBA00022741"/>
    </source>
</evidence>
<dbReference type="GO" id="GO:0000166">
    <property type="term" value="F:nucleotide binding"/>
    <property type="evidence" value="ECO:0007669"/>
    <property type="project" value="UniProtKB-KW"/>
</dbReference>
<evidence type="ECO:0000256" key="2">
    <source>
        <dbReference type="ARBA" id="ARBA00022649"/>
    </source>
</evidence>
<dbReference type="Proteomes" id="UP000261739">
    <property type="component" value="Unassembled WGS sequence"/>
</dbReference>
<gene>
    <name evidence="7" type="ORF">DIW82_01970</name>
</gene>
<keyword evidence="2" id="KW-1277">Toxin-antitoxin system</keyword>
<protein>
    <submittedName>
        <fullName evidence="7">Toxin-antitoxin system antitoxin subunit</fullName>
    </submittedName>
</protein>
<evidence type="ECO:0000313" key="8">
    <source>
        <dbReference type="Proteomes" id="UP000261739"/>
    </source>
</evidence>
<comment type="caution">
    <text evidence="7">The sequence shown here is derived from an EMBL/GenBank/DDBJ whole genome shotgun (WGS) entry which is preliminary data.</text>
</comment>
<comment type="similarity">
    <text evidence="6">Belongs to the HepT RNase toxin family.</text>
</comment>
<name>A0A3D4SWH1_9CORY</name>
<dbReference type="AlphaFoldDB" id="A0A3D4SWH1"/>
<evidence type="ECO:0000256" key="1">
    <source>
        <dbReference type="ARBA" id="ARBA00022553"/>
    </source>
</evidence>
<dbReference type="GO" id="GO:0016787">
    <property type="term" value="F:hydrolase activity"/>
    <property type="evidence" value="ECO:0007669"/>
    <property type="project" value="UniProtKB-KW"/>
</dbReference>
<keyword evidence="3" id="KW-0540">Nuclease</keyword>
<dbReference type="InterPro" id="IPR051813">
    <property type="entry name" value="HepT_RNase_toxin"/>
</dbReference>
<keyword evidence="1" id="KW-0597">Phosphoprotein</keyword>
<evidence type="ECO:0000313" key="7">
    <source>
        <dbReference type="EMBL" id="HCT13582.1"/>
    </source>
</evidence>
<dbReference type="InterPro" id="IPR037038">
    <property type="entry name" value="HepT-like_sf"/>
</dbReference>
<dbReference type="PANTHER" id="PTHR34139:SF1">
    <property type="entry name" value="RNASE MJ1380-RELATED"/>
    <property type="match status" value="1"/>
</dbReference>
<evidence type="ECO:0000256" key="5">
    <source>
        <dbReference type="ARBA" id="ARBA00022801"/>
    </source>
</evidence>
<dbReference type="Gene3D" id="1.20.120.580">
    <property type="entry name" value="bsu32300-like"/>
    <property type="match status" value="1"/>
</dbReference>
<reference evidence="7 8" key="1">
    <citation type="journal article" date="2018" name="Nat. Biotechnol.">
        <title>A standardized bacterial taxonomy based on genome phylogeny substantially revises the tree of life.</title>
        <authorList>
            <person name="Parks D.H."/>
            <person name="Chuvochina M."/>
            <person name="Waite D.W."/>
            <person name="Rinke C."/>
            <person name="Skarshewski A."/>
            <person name="Chaumeil P.A."/>
            <person name="Hugenholtz P."/>
        </authorList>
    </citation>
    <scope>NUCLEOTIDE SEQUENCE [LARGE SCALE GENOMIC DNA]</scope>
    <source>
        <strain evidence="7">UBA11247</strain>
    </source>
</reference>
<dbReference type="PANTHER" id="PTHR34139">
    <property type="entry name" value="UPF0331 PROTEIN MJ0127"/>
    <property type="match status" value="1"/>
</dbReference>
<proteinExistence type="inferred from homology"/>
<keyword evidence="5" id="KW-0378">Hydrolase</keyword>
<evidence type="ECO:0000256" key="3">
    <source>
        <dbReference type="ARBA" id="ARBA00022722"/>
    </source>
</evidence>
<dbReference type="EMBL" id="DQID01000053">
    <property type="protein sequence ID" value="HCT13582.1"/>
    <property type="molecule type" value="Genomic_DNA"/>
</dbReference>
<dbReference type="RefSeq" id="WP_273051043.1">
    <property type="nucleotide sequence ID" value="NZ_DAITTW010000154.1"/>
</dbReference>
<sequence length="113" mass="12698">MSRGDSDRIADILRAIDRCERFSGSLNSENPDLSDMAMDAVERNLQVVGEAANHLSAVVTGAHTEIPWPEIRGFRNILVHQYFSIDPSILLEVIEQHLPPLRDALIRSQDRHA</sequence>
<evidence type="ECO:0000256" key="6">
    <source>
        <dbReference type="ARBA" id="ARBA00024207"/>
    </source>
</evidence>
<accession>A0A3D4SWH1</accession>
<dbReference type="GO" id="GO:0004540">
    <property type="term" value="F:RNA nuclease activity"/>
    <property type="evidence" value="ECO:0007669"/>
    <property type="project" value="InterPro"/>
</dbReference>
<keyword evidence="4" id="KW-0547">Nucleotide-binding</keyword>
<organism evidence="7 8">
    <name type="scientific">Corynebacterium nuruki</name>
    <dbReference type="NCBI Taxonomy" id="1032851"/>
    <lineage>
        <taxon>Bacteria</taxon>
        <taxon>Bacillati</taxon>
        <taxon>Actinomycetota</taxon>
        <taxon>Actinomycetes</taxon>
        <taxon>Mycobacteriales</taxon>
        <taxon>Corynebacteriaceae</taxon>
        <taxon>Corynebacterium</taxon>
    </lineage>
</organism>
<dbReference type="Pfam" id="PF01934">
    <property type="entry name" value="HepT-like"/>
    <property type="match status" value="1"/>
</dbReference>
<dbReference type="InterPro" id="IPR008201">
    <property type="entry name" value="HepT-like"/>
</dbReference>